<dbReference type="InterPro" id="IPR002455">
    <property type="entry name" value="GPCR3_GABA-B"/>
</dbReference>
<dbReference type="GO" id="GO:0038039">
    <property type="term" value="C:G protein-coupled receptor heterodimeric complex"/>
    <property type="evidence" value="ECO:0007669"/>
    <property type="project" value="TreeGrafter"/>
</dbReference>
<feature type="transmembrane region" description="Helical" evidence="10">
    <location>
        <begin position="752"/>
        <end position="771"/>
    </location>
</feature>
<reference evidence="12 13" key="1">
    <citation type="submission" date="2018-04" db="EMBL/GenBank/DDBJ databases">
        <authorList>
            <person name="Zhang X."/>
            <person name="Yuan J."/>
            <person name="Li F."/>
            <person name="Xiang J."/>
        </authorList>
    </citation>
    <scope>NUCLEOTIDE SEQUENCE [LARGE SCALE GENOMIC DNA]</scope>
    <source>
        <tissue evidence="12">Muscle</tissue>
    </source>
</reference>
<feature type="transmembrane region" description="Helical" evidence="10">
    <location>
        <begin position="130"/>
        <end position="149"/>
    </location>
</feature>
<feature type="transmembrane region" description="Helical" evidence="10">
    <location>
        <begin position="669"/>
        <end position="687"/>
    </location>
</feature>
<dbReference type="PANTHER" id="PTHR10519:SF46">
    <property type="entry name" value="METABOTROPIC GABA-B RECEPTOR SUBTYPE 3, ISOFORM A"/>
    <property type="match status" value="1"/>
</dbReference>
<feature type="compositionally biased region" description="Pro residues" evidence="9">
    <location>
        <begin position="545"/>
        <end position="560"/>
    </location>
</feature>
<dbReference type="InterPro" id="IPR000337">
    <property type="entry name" value="GPCR_3"/>
</dbReference>
<feature type="transmembrane region" description="Helical" evidence="10">
    <location>
        <begin position="828"/>
        <end position="845"/>
    </location>
</feature>
<evidence type="ECO:0000256" key="8">
    <source>
        <dbReference type="ARBA" id="ARBA00023224"/>
    </source>
</evidence>
<keyword evidence="6 12" id="KW-0675">Receptor</keyword>
<feature type="domain" description="G-protein coupled receptors family 3 profile" evidence="11">
    <location>
        <begin position="701"/>
        <end position="886"/>
    </location>
</feature>
<protein>
    <submittedName>
        <fullName evidence="12">Putative gamma-aminobutyric acid type B receptor subunit 2</fullName>
    </submittedName>
</protein>
<comment type="caution">
    <text evidence="12">The sequence shown here is derived from an EMBL/GenBank/DDBJ whole genome shotgun (WGS) entry which is preliminary data.</text>
</comment>
<organism evidence="12 13">
    <name type="scientific">Penaeus vannamei</name>
    <name type="common">Whiteleg shrimp</name>
    <name type="synonym">Litopenaeus vannamei</name>
    <dbReference type="NCBI Taxonomy" id="6689"/>
    <lineage>
        <taxon>Eukaryota</taxon>
        <taxon>Metazoa</taxon>
        <taxon>Ecdysozoa</taxon>
        <taxon>Arthropoda</taxon>
        <taxon>Crustacea</taxon>
        <taxon>Multicrustacea</taxon>
        <taxon>Malacostraca</taxon>
        <taxon>Eumalacostraca</taxon>
        <taxon>Eucarida</taxon>
        <taxon>Decapoda</taxon>
        <taxon>Dendrobranchiata</taxon>
        <taxon>Penaeoidea</taxon>
        <taxon>Penaeidae</taxon>
        <taxon>Penaeus</taxon>
    </lineage>
</organism>
<evidence type="ECO:0000259" key="11">
    <source>
        <dbReference type="PROSITE" id="PS50259"/>
    </source>
</evidence>
<evidence type="ECO:0000256" key="9">
    <source>
        <dbReference type="SAM" id="MobiDB-lite"/>
    </source>
</evidence>
<evidence type="ECO:0000313" key="13">
    <source>
        <dbReference type="Proteomes" id="UP000283509"/>
    </source>
</evidence>
<feature type="region of interest" description="Disordered" evidence="9">
    <location>
        <begin position="351"/>
        <end position="370"/>
    </location>
</feature>
<feature type="transmembrane region" description="Helical" evidence="10">
    <location>
        <begin position="74"/>
        <end position="94"/>
    </location>
</feature>
<feature type="transmembrane region" description="Helical" evidence="10">
    <location>
        <begin position="106"/>
        <end position="124"/>
    </location>
</feature>
<dbReference type="AlphaFoldDB" id="A0A3R7SX23"/>
<keyword evidence="5 10" id="KW-0472">Membrane</keyword>
<feature type="compositionally biased region" description="Basic residues" evidence="9">
    <location>
        <begin position="1063"/>
        <end position="1073"/>
    </location>
</feature>
<proteinExistence type="predicted"/>
<evidence type="ECO:0000256" key="1">
    <source>
        <dbReference type="ARBA" id="ARBA00004141"/>
    </source>
</evidence>
<evidence type="ECO:0000256" key="6">
    <source>
        <dbReference type="ARBA" id="ARBA00023170"/>
    </source>
</evidence>
<reference evidence="12 13" key="2">
    <citation type="submission" date="2019-01" db="EMBL/GenBank/DDBJ databases">
        <title>The decoding of complex shrimp genome reveals the adaptation for benthos swimmer, frequently molting mechanism and breeding impact on genome.</title>
        <authorList>
            <person name="Sun Y."/>
            <person name="Gao Y."/>
            <person name="Yu Y."/>
        </authorList>
    </citation>
    <scope>NUCLEOTIDE SEQUENCE [LARGE SCALE GENOMIC DNA]</scope>
    <source>
        <tissue evidence="12">Muscle</tissue>
    </source>
</reference>
<keyword evidence="3 10" id="KW-1133">Transmembrane helix</keyword>
<evidence type="ECO:0000256" key="5">
    <source>
        <dbReference type="ARBA" id="ARBA00023136"/>
    </source>
</evidence>
<dbReference type="GO" id="GO:0007214">
    <property type="term" value="P:gamma-aminobutyric acid signaling pathway"/>
    <property type="evidence" value="ECO:0007669"/>
    <property type="project" value="TreeGrafter"/>
</dbReference>
<keyword evidence="7" id="KW-0325">Glycoprotein</keyword>
<feature type="region of interest" description="Disordered" evidence="9">
    <location>
        <begin position="545"/>
        <end position="624"/>
    </location>
</feature>
<dbReference type="CDD" id="cd15047">
    <property type="entry name" value="7tmC_GABA-B-like"/>
    <property type="match status" value="1"/>
</dbReference>
<dbReference type="Pfam" id="PF00003">
    <property type="entry name" value="7tm_3"/>
    <property type="match status" value="1"/>
</dbReference>
<comment type="subcellular location">
    <subcellularLocation>
        <location evidence="1">Membrane</location>
        <topology evidence="1">Multi-pass membrane protein</topology>
    </subcellularLocation>
</comment>
<evidence type="ECO:0000256" key="7">
    <source>
        <dbReference type="ARBA" id="ARBA00023180"/>
    </source>
</evidence>
<dbReference type="PROSITE" id="PS50259">
    <property type="entry name" value="G_PROTEIN_RECEP_F3_4"/>
    <property type="match status" value="1"/>
</dbReference>
<feature type="transmembrane region" description="Helical" evidence="10">
    <location>
        <begin position="161"/>
        <end position="182"/>
    </location>
</feature>
<feature type="compositionally biased region" description="Low complexity" evidence="9">
    <location>
        <begin position="561"/>
        <end position="572"/>
    </location>
</feature>
<feature type="region of interest" description="Disordered" evidence="9">
    <location>
        <begin position="1053"/>
        <end position="1085"/>
    </location>
</feature>
<name>A0A3R7SX23_PENVA</name>
<keyword evidence="4" id="KW-0297">G-protein coupled receptor</keyword>
<keyword evidence="8" id="KW-0807">Transducer</keyword>
<feature type="transmembrane region" description="Helical" evidence="10">
    <location>
        <begin position="699"/>
        <end position="719"/>
    </location>
</feature>
<keyword evidence="2 10" id="KW-0812">Transmembrane</keyword>
<gene>
    <name evidence="12" type="ORF">C7M84_001884</name>
</gene>
<feature type="transmembrane region" description="Helical" evidence="10">
    <location>
        <begin position="202"/>
        <end position="219"/>
    </location>
</feature>
<evidence type="ECO:0000256" key="4">
    <source>
        <dbReference type="ARBA" id="ARBA00023040"/>
    </source>
</evidence>
<evidence type="ECO:0000313" key="12">
    <source>
        <dbReference type="EMBL" id="ROT79401.1"/>
    </source>
</evidence>
<dbReference type="PANTHER" id="PTHR10519">
    <property type="entry name" value="GABA-B RECEPTOR"/>
    <property type="match status" value="1"/>
</dbReference>
<dbReference type="InterPro" id="IPR017978">
    <property type="entry name" value="GPCR_3_C"/>
</dbReference>
<keyword evidence="13" id="KW-1185">Reference proteome</keyword>
<dbReference type="Proteomes" id="UP000283509">
    <property type="component" value="Unassembled WGS sequence"/>
</dbReference>
<feature type="transmembrane region" description="Helical" evidence="10">
    <location>
        <begin position="851"/>
        <end position="873"/>
    </location>
</feature>
<evidence type="ECO:0000256" key="2">
    <source>
        <dbReference type="ARBA" id="ARBA00022692"/>
    </source>
</evidence>
<feature type="compositionally biased region" description="Pro residues" evidence="9">
    <location>
        <begin position="605"/>
        <end position="621"/>
    </location>
</feature>
<evidence type="ECO:0000256" key="10">
    <source>
        <dbReference type="SAM" id="Phobius"/>
    </source>
</evidence>
<dbReference type="GO" id="GO:0004965">
    <property type="term" value="F:G protein-coupled GABA receptor activity"/>
    <property type="evidence" value="ECO:0007669"/>
    <property type="project" value="InterPro"/>
</dbReference>
<dbReference type="PRINTS" id="PR00248">
    <property type="entry name" value="GPCRMGR"/>
</dbReference>
<accession>A0A3R7SX23</accession>
<dbReference type="EMBL" id="QCYY01001251">
    <property type="protein sequence ID" value="ROT79401.1"/>
    <property type="molecule type" value="Genomic_DNA"/>
</dbReference>
<sequence>MLKVGPISFDCPDRVGVTAFYQIQGGAPVKVALYHPEGESLDLSCPGCHALVWPGGEVPASRVFKLRVETVDPAAFILMSSLATLGILMALAFLAFNLTHRRLKKFVSLPLPPLFVLSALPFLSSYSSLPFIYLFSLSLFILSFPPSLLHLNISVNDSLFFSLPFIHFFLSPSPSLLFIYIVHRALLFPSHFIFSPSLPLPFPSLLSIFFPLSSVYRPIRFLHTSFLSLPFSIPSLPIPTLTPPPSSPSPSPFPFPFLPSNYHPSSLPFPSLSIPPISHPHLPSPSLIPNLISPSNSHPHLRPSYPPIPTLIFLPSPPITTLLSPIPSKFLTLHHPSPSLQFLTPSSPPFLSPPIPTSSPSPSLQFPPSSPPFYPSNSHPHLPPFPPIPTLIQFPPLPSNSHPHLPPLPPTFHPHLPPFYPPIPTLISPFPSNPRPNLSLPFSSNPTLISPSSPPHPHSLPSLHSTLISPFLPPIPTLISLLSLQFPPSSPPYPSNSHPHFPSNIPPSSPPLLPPIPTLISLPFSNPTLFSSPIPTLISSPSPPIPTLPLPPSPPIPPDLSPFSSLSLAQFPPSSPPFYPSNSHPHQFHPLPPSPSPSSPALRASPPPRPPPSPNSHPLPPSLLLQSPASTLIPPFSQFPPSPPSPSPPIPGLISPSFPQVHQALQSRLNNTTVVGTVLVYTAVILLGLDHATLPSPHYFPVVCTARAYLLSAGFSLAFGSMFTKTYRVHQIFTRSNSAGVVKNKLLKDKQLIGVIMVLLVVDIIIVSAWMGVDPMTRHLHNLTLEEHREVVFQPQGLLVSVGVYMAWETRHVKIPALNDSQYIGMSVYNVVITSIIVIVAANVLGERTTLAYVIITTLVFVSTTTTLCLLFIPKILTILRKVEEDPIVESMGLKIQSNTRRLLTEDKRERFYRVEIQNKVYRRELLKLEQELQKLGTTAGGSPTLPLAPGGKLLVGVLGSTAHPPSLRLLTPSFKSRLVKRSPLKSRIGRNEEEEGGEEGIVELRYTLNFSTPVLHEADLPFSMSSRGDLPLCVNSRDLPFSISTHIQHGPRVSFQEDLKSGKKSKKKKSKTSSRSAGNSRSSKDIRLKMEWSACLSDEKLSPPMVEYKVSDLGLLCPLRRMKMAKGEDEKLISEGSAAGEGMGNSYCSAAAASALNHRWRAQVNQPEASKIKKANTTSSTFSSMTTEPATVASGVARSNAHVFSTVIVHRVGGNVHM</sequence>
<feature type="compositionally biased region" description="Low complexity" evidence="9">
    <location>
        <begin position="580"/>
        <end position="589"/>
    </location>
</feature>
<evidence type="ECO:0000256" key="3">
    <source>
        <dbReference type="ARBA" id="ARBA00022989"/>
    </source>
</evidence>
<dbReference type="OrthoDB" id="2150267at2759"/>